<keyword evidence="3" id="KW-1185">Reference proteome</keyword>
<protein>
    <submittedName>
        <fullName evidence="2">Uncharacterized protein</fullName>
    </submittedName>
</protein>
<gene>
    <name evidence="2" type="ORF">DES53_1011042</name>
</gene>
<organism evidence="2 3">
    <name type="scientific">Roseimicrobium gellanilyticum</name>
    <dbReference type="NCBI Taxonomy" id="748857"/>
    <lineage>
        <taxon>Bacteria</taxon>
        <taxon>Pseudomonadati</taxon>
        <taxon>Verrucomicrobiota</taxon>
        <taxon>Verrucomicrobiia</taxon>
        <taxon>Verrucomicrobiales</taxon>
        <taxon>Verrucomicrobiaceae</taxon>
        <taxon>Roseimicrobium</taxon>
    </lineage>
</organism>
<dbReference type="OrthoDB" id="192260at2"/>
<keyword evidence="1" id="KW-0472">Membrane</keyword>
<reference evidence="2 3" key="1">
    <citation type="submission" date="2018-06" db="EMBL/GenBank/DDBJ databases">
        <title>Genomic Encyclopedia of Type Strains, Phase IV (KMG-IV): sequencing the most valuable type-strain genomes for metagenomic binning, comparative biology and taxonomic classification.</title>
        <authorList>
            <person name="Goeker M."/>
        </authorList>
    </citation>
    <scope>NUCLEOTIDE SEQUENCE [LARGE SCALE GENOMIC DNA]</scope>
    <source>
        <strain evidence="2 3">DSM 25532</strain>
    </source>
</reference>
<dbReference type="Proteomes" id="UP000253426">
    <property type="component" value="Unassembled WGS sequence"/>
</dbReference>
<name>A0A366HVD4_9BACT</name>
<feature type="transmembrane region" description="Helical" evidence="1">
    <location>
        <begin position="51"/>
        <end position="69"/>
    </location>
</feature>
<comment type="caution">
    <text evidence="2">The sequence shown here is derived from an EMBL/GenBank/DDBJ whole genome shotgun (WGS) entry which is preliminary data.</text>
</comment>
<keyword evidence="1" id="KW-0812">Transmembrane</keyword>
<dbReference type="EMBL" id="QNRR01000001">
    <property type="protein sequence ID" value="RBP48241.1"/>
    <property type="molecule type" value="Genomic_DNA"/>
</dbReference>
<evidence type="ECO:0000256" key="1">
    <source>
        <dbReference type="SAM" id="Phobius"/>
    </source>
</evidence>
<keyword evidence="1" id="KW-1133">Transmembrane helix</keyword>
<sequence>MALQPDRQTLKLQAINALDQARANLRGGWAEAREHWRPRNIIRDRVEKHHIAIAVGSVIAGFLAFRWLFSDRTPSSPAAPRRRSLSGFLLNGLWGMAREPLLALATQQLLPVIMPLVSKYVSQFQAPHRTSTPE</sequence>
<proteinExistence type="predicted"/>
<dbReference type="RefSeq" id="WP_113957109.1">
    <property type="nucleotide sequence ID" value="NZ_QNRR01000001.1"/>
</dbReference>
<accession>A0A366HVD4</accession>
<evidence type="ECO:0000313" key="3">
    <source>
        <dbReference type="Proteomes" id="UP000253426"/>
    </source>
</evidence>
<dbReference type="AlphaFoldDB" id="A0A366HVD4"/>
<evidence type="ECO:0000313" key="2">
    <source>
        <dbReference type="EMBL" id="RBP48241.1"/>
    </source>
</evidence>